<dbReference type="Proteomes" id="UP000037558">
    <property type="component" value="Unassembled WGS sequence"/>
</dbReference>
<keyword evidence="5 8" id="KW-0812">Transmembrane</keyword>
<evidence type="ECO:0000313" key="9">
    <source>
        <dbReference type="EMBL" id="KOO50461.1"/>
    </source>
</evidence>
<dbReference type="RefSeq" id="WP_053399618.1">
    <property type="nucleotide sequence ID" value="NZ_JAMAUM010000002.1"/>
</dbReference>
<dbReference type="AlphaFoldDB" id="A0A0M0LHM3"/>
<organism evidence="9 10">
    <name type="scientific">Priestia koreensis</name>
    <dbReference type="NCBI Taxonomy" id="284581"/>
    <lineage>
        <taxon>Bacteria</taxon>
        <taxon>Bacillati</taxon>
        <taxon>Bacillota</taxon>
        <taxon>Bacilli</taxon>
        <taxon>Bacillales</taxon>
        <taxon>Bacillaceae</taxon>
        <taxon>Priestia</taxon>
    </lineage>
</organism>
<comment type="similarity">
    <text evidence="2">Belongs to the amino acid-polyamine-organocation (APC) superfamily. Spore germination protein (SGP) (TC 2.A.3.9) family.</text>
</comment>
<dbReference type="EMBL" id="LILC01000002">
    <property type="protein sequence ID" value="KOO50461.1"/>
    <property type="molecule type" value="Genomic_DNA"/>
</dbReference>
<keyword evidence="4" id="KW-0309">Germination</keyword>
<evidence type="ECO:0000256" key="2">
    <source>
        <dbReference type="ARBA" id="ARBA00007998"/>
    </source>
</evidence>
<comment type="caution">
    <text evidence="9">The sequence shown here is derived from an EMBL/GenBank/DDBJ whole genome shotgun (WGS) entry which is preliminary data.</text>
</comment>
<keyword evidence="7 8" id="KW-0472">Membrane</keyword>
<keyword evidence="6 8" id="KW-1133">Transmembrane helix</keyword>
<gene>
    <name evidence="9" type="ORF">AMD01_01520</name>
</gene>
<feature type="transmembrane region" description="Helical" evidence="8">
    <location>
        <begin position="337"/>
        <end position="355"/>
    </location>
</feature>
<feature type="transmembrane region" description="Helical" evidence="8">
    <location>
        <begin position="44"/>
        <end position="66"/>
    </location>
</feature>
<evidence type="ECO:0000256" key="1">
    <source>
        <dbReference type="ARBA" id="ARBA00004141"/>
    </source>
</evidence>
<dbReference type="GO" id="GO:0009847">
    <property type="term" value="P:spore germination"/>
    <property type="evidence" value="ECO:0007669"/>
    <property type="project" value="InterPro"/>
</dbReference>
<dbReference type="PANTHER" id="PTHR34975:SF2">
    <property type="entry name" value="SPORE GERMINATION PROTEIN A2"/>
    <property type="match status" value="1"/>
</dbReference>
<accession>A0A0M0LHM3</accession>
<feature type="transmembrane region" description="Helical" evidence="8">
    <location>
        <begin position="270"/>
        <end position="292"/>
    </location>
</feature>
<evidence type="ECO:0000256" key="6">
    <source>
        <dbReference type="ARBA" id="ARBA00022989"/>
    </source>
</evidence>
<reference evidence="10" key="1">
    <citation type="submission" date="2015-08" db="EMBL/GenBank/DDBJ databases">
        <title>Fjat-14210 dsm16467.</title>
        <authorList>
            <person name="Liu B."/>
            <person name="Wang J."/>
            <person name="Zhu Y."/>
            <person name="Liu G."/>
            <person name="Chen Q."/>
            <person name="Chen Z."/>
            <person name="Lan J."/>
            <person name="Che J."/>
            <person name="Ge C."/>
            <person name="Shi H."/>
            <person name="Pan Z."/>
            <person name="Liu X."/>
        </authorList>
    </citation>
    <scope>NUCLEOTIDE SEQUENCE [LARGE SCALE GENOMIC DNA]</scope>
    <source>
        <strain evidence="10">DSM 16467</strain>
    </source>
</reference>
<dbReference type="PANTHER" id="PTHR34975">
    <property type="entry name" value="SPORE GERMINATION PROTEIN A2"/>
    <property type="match status" value="1"/>
</dbReference>
<dbReference type="GO" id="GO:0016020">
    <property type="term" value="C:membrane"/>
    <property type="evidence" value="ECO:0007669"/>
    <property type="project" value="UniProtKB-SubCell"/>
</dbReference>
<dbReference type="OrthoDB" id="2380240at2"/>
<comment type="subcellular location">
    <subcellularLocation>
        <location evidence="1">Membrane</location>
        <topology evidence="1">Multi-pass membrane protein</topology>
    </subcellularLocation>
</comment>
<feature type="transmembrane region" description="Helical" evidence="8">
    <location>
        <begin position="191"/>
        <end position="209"/>
    </location>
</feature>
<feature type="transmembrane region" description="Helical" evidence="8">
    <location>
        <begin position="304"/>
        <end position="321"/>
    </location>
</feature>
<dbReference type="PATRIC" id="fig|284581.3.peg.559"/>
<feature type="transmembrane region" description="Helical" evidence="8">
    <location>
        <begin position="12"/>
        <end position="32"/>
    </location>
</feature>
<keyword evidence="10" id="KW-1185">Reference proteome</keyword>
<evidence type="ECO:0000256" key="8">
    <source>
        <dbReference type="SAM" id="Phobius"/>
    </source>
</evidence>
<evidence type="ECO:0000256" key="3">
    <source>
        <dbReference type="ARBA" id="ARBA00022448"/>
    </source>
</evidence>
<evidence type="ECO:0000256" key="5">
    <source>
        <dbReference type="ARBA" id="ARBA00022692"/>
    </source>
</evidence>
<proteinExistence type="inferred from homology"/>
<feature type="transmembrane region" description="Helical" evidence="8">
    <location>
        <begin position="149"/>
        <end position="171"/>
    </location>
</feature>
<protein>
    <submittedName>
        <fullName evidence="9">Spore gernimation protein GerB</fullName>
    </submittedName>
</protein>
<evidence type="ECO:0000256" key="4">
    <source>
        <dbReference type="ARBA" id="ARBA00022544"/>
    </source>
</evidence>
<evidence type="ECO:0000313" key="10">
    <source>
        <dbReference type="Proteomes" id="UP000037558"/>
    </source>
</evidence>
<dbReference type="InterPro" id="IPR004761">
    <property type="entry name" value="Spore_GerAB"/>
</dbReference>
<feature type="transmembrane region" description="Helical" evidence="8">
    <location>
        <begin position="87"/>
        <end position="109"/>
    </location>
</feature>
<dbReference type="Pfam" id="PF03845">
    <property type="entry name" value="Spore_permease"/>
    <property type="match status" value="1"/>
</dbReference>
<sequence>MESAVKPNHQVSPYFAFLLIHGPQVGVGILGYQRILIQGAGQDSWITVITAGVGVSLLIAMCYYILNLERRDLSDIHRLYFGKWLGGMANLVWALYFCMLLVTVYRTYIEVIQVWMFPLMQTWMISIVLIPLIYYIIMGGFRVVAGMIYFSIIFPLPLMLSFIFPMQYAHVENVLPFLEHNLYEYFLSHRTMNYEYLGFEFLLLYYPFIKNAQKSHKWAQAGNLFTILIYLVITLVSLMYFSQGQLNHAIWATLTMAKIIEIPFIQRFEYVIIALWLLVVMPGICLSAWGFIRMFKKQFGGKSSWYLRLVVVLLFVGAIYFKDRQMINLLNNTVSQFGFYLVYGYIPFLFIIAFIRKRIKTKKAQRNASL</sequence>
<dbReference type="NCBIfam" id="TIGR00912">
    <property type="entry name" value="2A0309"/>
    <property type="match status" value="1"/>
</dbReference>
<feature type="transmembrane region" description="Helical" evidence="8">
    <location>
        <begin position="221"/>
        <end position="241"/>
    </location>
</feature>
<evidence type="ECO:0000256" key="7">
    <source>
        <dbReference type="ARBA" id="ARBA00023136"/>
    </source>
</evidence>
<name>A0A0M0LHM3_9BACI</name>
<dbReference type="STRING" id="284581.AMD01_01520"/>
<feature type="transmembrane region" description="Helical" evidence="8">
    <location>
        <begin position="115"/>
        <end position="137"/>
    </location>
</feature>
<keyword evidence="3" id="KW-0813">Transport</keyword>